<evidence type="ECO:0000313" key="8">
    <source>
        <dbReference type="EMBL" id="CAH2061368.1"/>
    </source>
</evidence>
<feature type="domain" description="Cyclin-dependent kinase inhibitor" evidence="7">
    <location>
        <begin position="154"/>
        <end position="197"/>
    </location>
</feature>
<evidence type="ECO:0000313" key="9">
    <source>
        <dbReference type="Proteomes" id="UP000836841"/>
    </source>
</evidence>
<evidence type="ECO:0000256" key="4">
    <source>
        <dbReference type="ARBA" id="ARBA00023306"/>
    </source>
</evidence>
<dbReference type="AlphaFoldDB" id="A0AAU9SAF4"/>
<evidence type="ECO:0000256" key="5">
    <source>
        <dbReference type="PIRNR" id="PIRNR017811"/>
    </source>
</evidence>
<dbReference type="EMBL" id="OU466860">
    <property type="protein sequence ID" value="CAH2061368.1"/>
    <property type="molecule type" value="Genomic_DNA"/>
</dbReference>
<comment type="similarity">
    <text evidence="2 5">Belongs to the CDI family. ICK/KRP subfamily.</text>
</comment>
<dbReference type="InterPro" id="IPR044898">
    <property type="entry name" value="CDI_dom_sf"/>
</dbReference>
<comment type="subcellular location">
    <subcellularLocation>
        <location evidence="1">Nucleus</location>
        <location evidence="1">Nucleoplasm</location>
    </subcellularLocation>
</comment>
<evidence type="ECO:0000256" key="3">
    <source>
        <dbReference type="ARBA" id="ARBA00023013"/>
    </source>
</evidence>
<evidence type="ECO:0000256" key="2">
    <source>
        <dbReference type="ARBA" id="ARBA00010274"/>
    </source>
</evidence>
<dbReference type="GO" id="GO:0051726">
    <property type="term" value="P:regulation of cell cycle"/>
    <property type="evidence" value="ECO:0007669"/>
    <property type="project" value="InterPro"/>
</dbReference>
<sequence>MVRKYRKAKGIVEGRCVSAKDGIGVSSTYMQLRSRRIVRSENSSSVVTVTVVDNNGVSSSSCCASNEYIKNNGFIDLEEERDGDTETSTYRRNTKRKLFENLREKEESTKSMEKSPEIKADFGSQIKESSDCCCSGRRASSTTEEMEKSTTEQPTELEIEEFFVEAEKHLQDKFKKKYNFDFAKEKPLEGRYEWVKISE</sequence>
<evidence type="ECO:0000256" key="6">
    <source>
        <dbReference type="SAM" id="MobiDB-lite"/>
    </source>
</evidence>
<protein>
    <recommendedName>
        <fullName evidence="5">Cyclin-dependent kinase inhibitor</fullName>
    </recommendedName>
</protein>
<keyword evidence="9" id="KW-1185">Reference proteome</keyword>
<dbReference type="InterPro" id="IPR003175">
    <property type="entry name" value="CDI_dom"/>
</dbReference>
<dbReference type="GO" id="GO:0005654">
    <property type="term" value="C:nucleoplasm"/>
    <property type="evidence" value="ECO:0007669"/>
    <property type="project" value="UniProtKB-SubCell"/>
</dbReference>
<gene>
    <name evidence="8" type="ORF">TAV2_LOCUS12791</name>
</gene>
<evidence type="ECO:0000256" key="1">
    <source>
        <dbReference type="ARBA" id="ARBA00004642"/>
    </source>
</evidence>
<keyword evidence="4" id="KW-0131">Cell cycle</keyword>
<dbReference type="InterPro" id="IPR044275">
    <property type="entry name" value="KRP"/>
</dbReference>
<keyword evidence="3 5" id="KW-0649">Protein kinase inhibitor</keyword>
<organism evidence="8 9">
    <name type="scientific">Thlaspi arvense</name>
    <name type="common">Field penny-cress</name>
    <dbReference type="NCBI Taxonomy" id="13288"/>
    <lineage>
        <taxon>Eukaryota</taxon>
        <taxon>Viridiplantae</taxon>
        <taxon>Streptophyta</taxon>
        <taxon>Embryophyta</taxon>
        <taxon>Tracheophyta</taxon>
        <taxon>Spermatophyta</taxon>
        <taxon>Magnoliopsida</taxon>
        <taxon>eudicotyledons</taxon>
        <taxon>Gunneridae</taxon>
        <taxon>Pentapetalae</taxon>
        <taxon>rosids</taxon>
        <taxon>malvids</taxon>
        <taxon>Brassicales</taxon>
        <taxon>Brassicaceae</taxon>
        <taxon>Thlaspideae</taxon>
        <taxon>Thlaspi</taxon>
    </lineage>
</organism>
<proteinExistence type="inferred from homology"/>
<feature type="region of interest" description="Disordered" evidence="6">
    <location>
        <begin position="136"/>
        <end position="155"/>
    </location>
</feature>
<reference evidence="8 9" key="1">
    <citation type="submission" date="2022-03" db="EMBL/GenBank/DDBJ databases">
        <authorList>
            <person name="Nunn A."/>
            <person name="Chopra R."/>
            <person name="Nunn A."/>
            <person name="Contreras Garrido A."/>
        </authorList>
    </citation>
    <scope>NUCLEOTIDE SEQUENCE [LARGE SCALE GENOMIC DNA]</scope>
</reference>
<dbReference type="Pfam" id="PF02234">
    <property type="entry name" value="CDI"/>
    <property type="match status" value="1"/>
</dbReference>
<dbReference type="PIRSF" id="PIRSF017811">
    <property type="entry name" value="CDK_inhib_pln"/>
    <property type="match status" value="1"/>
</dbReference>
<evidence type="ECO:0000259" key="7">
    <source>
        <dbReference type="Pfam" id="PF02234"/>
    </source>
</evidence>
<dbReference type="Proteomes" id="UP000836841">
    <property type="component" value="Chromosome 4"/>
</dbReference>
<dbReference type="GO" id="GO:0004861">
    <property type="term" value="F:cyclin-dependent protein serine/threonine kinase inhibitor activity"/>
    <property type="evidence" value="ECO:0007669"/>
    <property type="project" value="UniProtKB-UniRule"/>
</dbReference>
<dbReference type="PANTHER" id="PTHR46776">
    <property type="entry name" value="CYCLIN-DEPENDENT KINASE INHIBITOR 4-RELATED"/>
    <property type="match status" value="1"/>
</dbReference>
<name>A0AAU9SAF4_THLAR</name>
<dbReference type="Gene3D" id="4.10.365.10">
    <property type="entry name" value="p27"/>
    <property type="match status" value="1"/>
</dbReference>
<accession>A0AAU9SAF4</accession>